<dbReference type="Proteomes" id="UP000774570">
    <property type="component" value="Unassembled WGS sequence"/>
</dbReference>
<comment type="caution">
    <text evidence="3">The sequence shown here is derived from an EMBL/GenBank/DDBJ whole genome shotgun (WGS) entry which is preliminary data.</text>
</comment>
<feature type="domain" description="DUF1707" evidence="1">
    <location>
        <begin position="1"/>
        <end position="53"/>
    </location>
</feature>
<dbReference type="PANTHER" id="PTHR40763">
    <property type="entry name" value="MEMBRANE PROTEIN-RELATED"/>
    <property type="match status" value="1"/>
</dbReference>
<name>A0ABS7FPZ8_9ACTN</name>
<dbReference type="InterPro" id="IPR012551">
    <property type="entry name" value="DUF1707_SHOCT-like"/>
</dbReference>
<evidence type="ECO:0000313" key="4">
    <source>
        <dbReference type="Proteomes" id="UP000774570"/>
    </source>
</evidence>
<dbReference type="PANTHER" id="PTHR40763:SF4">
    <property type="entry name" value="DUF1707 DOMAIN-CONTAINING PROTEIN"/>
    <property type="match status" value="1"/>
</dbReference>
<protein>
    <submittedName>
        <fullName evidence="3">DUF1707 domain-containing protein</fullName>
    </submittedName>
</protein>
<feature type="domain" description="Cell wall-active antibiotics response LiaF-like C-terminal" evidence="2">
    <location>
        <begin position="92"/>
        <end position="153"/>
    </location>
</feature>
<evidence type="ECO:0000259" key="2">
    <source>
        <dbReference type="Pfam" id="PF09922"/>
    </source>
</evidence>
<proteinExistence type="predicted"/>
<dbReference type="InterPro" id="IPR024425">
    <property type="entry name" value="LiaF-like_C"/>
</dbReference>
<accession>A0ABS7FPZ8</accession>
<keyword evidence="4" id="KW-1185">Reference proteome</keyword>
<gene>
    <name evidence="3" type="ORF">K1Y72_08765</name>
</gene>
<evidence type="ECO:0000259" key="1">
    <source>
        <dbReference type="Pfam" id="PF08044"/>
    </source>
</evidence>
<sequence>MRASDAERETVVERLRVASVEGRLTFEELTDRTAAAYRAVTRADLEELTGDLPGVGAPVADPAPLQVRRRFTAVMGDCKERLSGRIEGELEALSVMGDVVLDLRGAQVPSGEVTVIATAVMGDVKIIVPDGVAVELSGHAFLGDRRVLAREAEPGRRTPVVRVRANAVMGDVKIVDDEHHAPIRRAVAEWWEGRR</sequence>
<dbReference type="Pfam" id="PF09922">
    <property type="entry name" value="LiaF-like_C"/>
    <property type="match status" value="1"/>
</dbReference>
<reference evidence="3 4" key="1">
    <citation type="submission" date="2021-07" db="EMBL/GenBank/DDBJ databases">
        <title>Actinomadura sp. PM05-2 isolated from lichen.</title>
        <authorList>
            <person name="Somphong A."/>
            <person name="Phongsopitanun W."/>
            <person name="Tanasupawat S."/>
            <person name="Peongsungnone V."/>
        </authorList>
    </citation>
    <scope>NUCLEOTIDE SEQUENCE [LARGE SCALE GENOMIC DNA]</scope>
    <source>
        <strain evidence="3 4">PM05-2</strain>
    </source>
</reference>
<dbReference type="EMBL" id="JAIBOA010000004">
    <property type="protein sequence ID" value="MBW8482452.1"/>
    <property type="molecule type" value="Genomic_DNA"/>
</dbReference>
<dbReference type="Pfam" id="PF08044">
    <property type="entry name" value="DUF1707"/>
    <property type="match status" value="1"/>
</dbReference>
<organism evidence="3 4">
    <name type="scientific">Actinomadura parmotrematis</name>
    <dbReference type="NCBI Taxonomy" id="2864039"/>
    <lineage>
        <taxon>Bacteria</taxon>
        <taxon>Bacillati</taxon>
        <taxon>Actinomycetota</taxon>
        <taxon>Actinomycetes</taxon>
        <taxon>Streptosporangiales</taxon>
        <taxon>Thermomonosporaceae</taxon>
        <taxon>Actinomadura</taxon>
    </lineage>
</organism>
<evidence type="ECO:0000313" key="3">
    <source>
        <dbReference type="EMBL" id="MBW8482452.1"/>
    </source>
</evidence>